<sequence>MTGDWGLGSGRRKRIYASGFSHTSQCPMTAVASSRALPAQRTGSPMPNAHS</sequence>
<dbReference type="RefSeq" id="WP_190955664.1">
    <property type="nucleotide sequence ID" value="NZ_JACJTU010000011.1"/>
</dbReference>
<dbReference type="EMBL" id="JACJTU010000011">
    <property type="protein sequence ID" value="MBD2734987.1"/>
    <property type="molecule type" value="Genomic_DNA"/>
</dbReference>
<accession>A0ABR8K672</accession>
<evidence type="ECO:0000313" key="1">
    <source>
        <dbReference type="EMBL" id="MBD2734987.1"/>
    </source>
</evidence>
<evidence type="ECO:0000313" key="2">
    <source>
        <dbReference type="Proteomes" id="UP000637383"/>
    </source>
</evidence>
<organism evidence="1 2">
    <name type="scientific">Nostoc paludosum FACHB-159</name>
    <dbReference type="NCBI Taxonomy" id="2692908"/>
    <lineage>
        <taxon>Bacteria</taxon>
        <taxon>Bacillati</taxon>
        <taxon>Cyanobacteriota</taxon>
        <taxon>Cyanophyceae</taxon>
        <taxon>Nostocales</taxon>
        <taxon>Nostocaceae</taxon>
        <taxon>Nostoc</taxon>
    </lineage>
</organism>
<gene>
    <name evidence="1" type="ORF">H6H03_13985</name>
</gene>
<dbReference type="Proteomes" id="UP000637383">
    <property type="component" value="Unassembled WGS sequence"/>
</dbReference>
<comment type="caution">
    <text evidence="1">The sequence shown here is derived from an EMBL/GenBank/DDBJ whole genome shotgun (WGS) entry which is preliminary data.</text>
</comment>
<keyword evidence="2" id="KW-1185">Reference proteome</keyword>
<name>A0ABR8K672_9NOSO</name>
<protein>
    <submittedName>
        <fullName evidence="1">Uncharacterized protein</fullName>
    </submittedName>
</protein>
<proteinExistence type="predicted"/>
<reference evidence="1 2" key="1">
    <citation type="journal article" date="2020" name="ISME J.">
        <title>Comparative genomics reveals insights into cyanobacterial evolution and habitat adaptation.</title>
        <authorList>
            <person name="Chen M.Y."/>
            <person name="Teng W.K."/>
            <person name="Zhao L."/>
            <person name="Hu C.X."/>
            <person name="Zhou Y.K."/>
            <person name="Han B.P."/>
            <person name="Song L.R."/>
            <person name="Shu W.S."/>
        </authorList>
    </citation>
    <scope>NUCLEOTIDE SEQUENCE [LARGE SCALE GENOMIC DNA]</scope>
    <source>
        <strain evidence="1 2">FACHB-159</strain>
    </source>
</reference>